<evidence type="ECO:0000259" key="1">
    <source>
        <dbReference type="Pfam" id="PF08818"/>
    </source>
</evidence>
<dbReference type="SUPFAM" id="SSF159888">
    <property type="entry name" value="YdhG-like"/>
    <property type="match status" value="1"/>
</dbReference>
<dbReference type="EMBL" id="JAUGQQ010000003">
    <property type="protein sequence ID" value="MDN3724238.1"/>
    <property type="molecule type" value="Genomic_DNA"/>
</dbReference>
<dbReference type="Gene3D" id="3.90.1150.200">
    <property type="match status" value="1"/>
</dbReference>
<keyword evidence="3" id="KW-1185">Reference proteome</keyword>
<feature type="domain" description="YdhG-like" evidence="1">
    <location>
        <begin position="23"/>
        <end position="113"/>
    </location>
</feature>
<proteinExistence type="predicted"/>
<dbReference type="RefSeq" id="WP_290254327.1">
    <property type="nucleotide sequence ID" value="NZ_JAUGQQ010000003.1"/>
</dbReference>
<comment type="caution">
    <text evidence="2">The sequence shown here is derived from an EMBL/GenBank/DDBJ whole genome shotgun (WGS) entry which is preliminary data.</text>
</comment>
<sequence>MKGEKLENIDAYISTFSEEIQLILTSIRKRINSIAPKAEESMSYGMPAFKLNGKPLIYFGGYKNHIGFYALPSGNVAFKKELANYKTGKGSIQFPLEKPMPWKLIEKIVKFRMEEIQSKN</sequence>
<dbReference type="InterPro" id="IPR014922">
    <property type="entry name" value="YdhG-like"/>
</dbReference>
<name>A0ABT8DLX9_9FLAO</name>
<dbReference type="Proteomes" id="UP001244787">
    <property type="component" value="Unassembled WGS sequence"/>
</dbReference>
<gene>
    <name evidence="2" type="ORF">QRD02_07575</name>
</gene>
<organism evidence="2 3">
    <name type="scientific">Aequorivita aurantiaca</name>
    <dbReference type="NCBI Taxonomy" id="3053356"/>
    <lineage>
        <taxon>Bacteria</taxon>
        <taxon>Pseudomonadati</taxon>
        <taxon>Bacteroidota</taxon>
        <taxon>Flavobacteriia</taxon>
        <taxon>Flavobacteriales</taxon>
        <taxon>Flavobacteriaceae</taxon>
        <taxon>Aequorivita</taxon>
    </lineage>
</organism>
<dbReference type="Pfam" id="PF08818">
    <property type="entry name" value="DUF1801"/>
    <property type="match status" value="1"/>
</dbReference>
<reference evidence="2 3" key="1">
    <citation type="submission" date="2023-06" db="EMBL/GenBank/DDBJ databases">
        <authorList>
            <person name="Ye Y.-Q."/>
            <person name="Du Z.-J."/>
        </authorList>
    </citation>
    <scope>NUCLEOTIDE SEQUENCE [LARGE SCALE GENOMIC DNA]</scope>
    <source>
        <strain evidence="2 3">SDUM287046</strain>
    </source>
</reference>
<evidence type="ECO:0000313" key="2">
    <source>
        <dbReference type="EMBL" id="MDN3724238.1"/>
    </source>
</evidence>
<protein>
    <submittedName>
        <fullName evidence="2">DUF1801 domain-containing protein</fullName>
    </submittedName>
</protein>
<evidence type="ECO:0000313" key="3">
    <source>
        <dbReference type="Proteomes" id="UP001244787"/>
    </source>
</evidence>
<accession>A0ABT8DLX9</accession>